<dbReference type="EMBL" id="DF237140">
    <property type="protein sequence ID" value="GAQ84496.1"/>
    <property type="molecule type" value="Genomic_DNA"/>
</dbReference>
<evidence type="ECO:0000256" key="2">
    <source>
        <dbReference type="ARBA" id="ARBA00022475"/>
    </source>
</evidence>
<accession>A0A1Y1I6Y9</accession>
<keyword evidence="7" id="KW-0732">Signal</keyword>
<evidence type="ECO:0000313" key="10">
    <source>
        <dbReference type="Proteomes" id="UP000054558"/>
    </source>
</evidence>
<feature type="domain" description="VTT" evidence="8">
    <location>
        <begin position="114"/>
        <end position="211"/>
    </location>
</feature>
<keyword evidence="10" id="KW-1185">Reference proteome</keyword>
<gene>
    <name evidence="9" type="ORF">KFL_001910150</name>
</gene>
<sequence length="270" mass="28337">MGSRQTVALVLAALLLLVWRRPSPAFAAAVAGDQGAGAGGAAFKFGAFGLRGSLTDRTPGLAYFALLMAAGCGLFVSEEALNVWVGGSLGRCLVLDGTREALMQSLRANWGYIASVIFWVYWGVCLSDLIPFYAGKWAAQRGESVTEKLGGTNQATLARVTSAVRKYGAYIGLVERFSLGVRNPTAFLAGFSGVSTSTFFIGVCAGGLFTLPLQMGLGFVLRDRPVAALATVAAVVGTWTVVPYASAALAAAWFFVKQRLDKKGDAEVES</sequence>
<reference evidence="9 10" key="1">
    <citation type="journal article" date="2014" name="Nat. Commun.">
        <title>Klebsormidium flaccidum genome reveals primary factors for plant terrestrial adaptation.</title>
        <authorList>
            <person name="Hori K."/>
            <person name="Maruyama F."/>
            <person name="Fujisawa T."/>
            <person name="Togashi T."/>
            <person name="Yamamoto N."/>
            <person name="Seo M."/>
            <person name="Sato S."/>
            <person name="Yamada T."/>
            <person name="Mori H."/>
            <person name="Tajima N."/>
            <person name="Moriyama T."/>
            <person name="Ikeuchi M."/>
            <person name="Watanabe M."/>
            <person name="Wada H."/>
            <person name="Kobayashi K."/>
            <person name="Saito M."/>
            <person name="Masuda T."/>
            <person name="Sasaki-Sekimoto Y."/>
            <person name="Mashiguchi K."/>
            <person name="Awai K."/>
            <person name="Shimojima M."/>
            <person name="Masuda S."/>
            <person name="Iwai M."/>
            <person name="Nobusawa T."/>
            <person name="Narise T."/>
            <person name="Kondo S."/>
            <person name="Saito H."/>
            <person name="Sato R."/>
            <person name="Murakawa M."/>
            <person name="Ihara Y."/>
            <person name="Oshima-Yamada Y."/>
            <person name="Ohtaka K."/>
            <person name="Satoh M."/>
            <person name="Sonobe K."/>
            <person name="Ishii M."/>
            <person name="Ohtani R."/>
            <person name="Kanamori-Sato M."/>
            <person name="Honoki R."/>
            <person name="Miyazaki D."/>
            <person name="Mochizuki H."/>
            <person name="Umetsu J."/>
            <person name="Higashi K."/>
            <person name="Shibata D."/>
            <person name="Kamiya Y."/>
            <person name="Sato N."/>
            <person name="Nakamura Y."/>
            <person name="Tabata S."/>
            <person name="Ida S."/>
            <person name="Kurokawa K."/>
            <person name="Ohta H."/>
        </authorList>
    </citation>
    <scope>NUCLEOTIDE SEQUENCE [LARGE SCALE GENOMIC DNA]</scope>
    <source>
        <strain evidence="9 10">NIES-2285</strain>
    </source>
</reference>
<dbReference type="Proteomes" id="UP000054558">
    <property type="component" value="Unassembled WGS sequence"/>
</dbReference>
<evidence type="ECO:0000256" key="5">
    <source>
        <dbReference type="ARBA" id="ARBA00023136"/>
    </source>
</evidence>
<keyword evidence="5 6" id="KW-0472">Membrane</keyword>
<dbReference type="OrthoDB" id="566028at2759"/>
<comment type="subcellular location">
    <subcellularLocation>
        <location evidence="1">Cell membrane</location>
        <topology evidence="1">Multi-pass membrane protein</topology>
    </subcellularLocation>
</comment>
<dbReference type="InterPro" id="IPR032818">
    <property type="entry name" value="DedA-like"/>
</dbReference>
<feature type="transmembrane region" description="Helical" evidence="6">
    <location>
        <begin position="110"/>
        <end position="134"/>
    </location>
</feature>
<protein>
    <recommendedName>
        <fullName evidence="8">VTT domain-containing protein</fullName>
    </recommendedName>
</protein>
<evidence type="ECO:0000256" key="4">
    <source>
        <dbReference type="ARBA" id="ARBA00022989"/>
    </source>
</evidence>
<evidence type="ECO:0000256" key="1">
    <source>
        <dbReference type="ARBA" id="ARBA00004651"/>
    </source>
</evidence>
<proteinExistence type="predicted"/>
<feature type="signal peptide" evidence="7">
    <location>
        <begin position="1"/>
        <end position="27"/>
    </location>
</feature>
<feature type="chain" id="PRO_5012756259" description="VTT domain-containing protein" evidence="7">
    <location>
        <begin position="28"/>
        <end position="270"/>
    </location>
</feature>
<organism evidence="9 10">
    <name type="scientific">Klebsormidium nitens</name>
    <name type="common">Green alga</name>
    <name type="synonym">Ulothrix nitens</name>
    <dbReference type="NCBI Taxonomy" id="105231"/>
    <lineage>
        <taxon>Eukaryota</taxon>
        <taxon>Viridiplantae</taxon>
        <taxon>Streptophyta</taxon>
        <taxon>Klebsormidiophyceae</taxon>
        <taxon>Klebsormidiales</taxon>
        <taxon>Klebsormidiaceae</taxon>
        <taxon>Klebsormidium</taxon>
    </lineage>
</organism>
<dbReference type="InterPro" id="IPR032816">
    <property type="entry name" value="VTT_dom"/>
</dbReference>
<dbReference type="AlphaFoldDB" id="A0A1Y1I6Y9"/>
<keyword evidence="2" id="KW-1003">Cell membrane</keyword>
<feature type="transmembrane region" description="Helical" evidence="6">
    <location>
        <begin position="229"/>
        <end position="256"/>
    </location>
</feature>
<dbReference type="Pfam" id="PF09335">
    <property type="entry name" value="VTT_dom"/>
    <property type="match status" value="1"/>
</dbReference>
<evidence type="ECO:0000313" key="9">
    <source>
        <dbReference type="EMBL" id="GAQ84496.1"/>
    </source>
</evidence>
<evidence type="ECO:0000256" key="6">
    <source>
        <dbReference type="SAM" id="Phobius"/>
    </source>
</evidence>
<dbReference type="PANTHER" id="PTHR30353">
    <property type="entry name" value="INNER MEMBRANE PROTEIN DEDA-RELATED"/>
    <property type="match status" value="1"/>
</dbReference>
<dbReference type="GO" id="GO:0005886">
    <property type="term" value="C:plasma membrane"/>
    <property type="evidence" value="ECO:0007669"/>
    <property type="project" value="UniProtKB-SubCell"/>
</dbReference>
<dbReference type="PANTHER" id="PTHR30353:SF0">
    <property type="entry name" value="TRANSMEMBRANE PROTEIN"/>
    <property type="match status" value="1"/>
</dbReference>
<dbReference type="OMA" id="YLRNCEI"/>
<evidence type="ECO:0000259" key="8">
    <source>
        <dbReference type="Pfam" id="PF09335"/>
    </source>
</evidence>
<keyword evidence="4 6" id="KW-1133">Transmembrane helix</keyword>
<evidence type="ECO:0000256" key="3">
    <source>
        <dbReference type="ARBA" id="ARBA00022692"/>
    </source>
</evidence>
<keyword evidence="3 6" id="KW-0812">Transmembrane</keyword>
<evidence type="ECO:0000256" key="7">
    <source>
        <dbReference type="SAM" id="SignalP"/>
    </source>
</evidence>
<name>A0A1Y1I6Y9_KLENI</name>